<evidence type="ECO:0000313" key="2">
    <source>
        <dbReference type="EMBL" id="SFV68982.1"/>
    </source>
</evidence>
<accession>A0A1W1CTG8</accession>
<protein>
    <submittedName>
        <fullName evidence="2">Homoserine kinase</fullName>
        <ecNumber evidence="2">2.7.1.39</ecNumber>
    </submittedName>
</protein>
<evidence type="ECO:0000259" key="1">
    <source>
        <dbReference type="Pfam" id="PF01636"/>
    </source>
</evidence>
<dbReference type="InterPro" id="IPR011009">
    <property type="entry name" value="Kinase-like_dom_sf"/>
</dbReference>
<sequence length="262" mass="30035">MGIITPVIHSILPQKYRKYRLIPTRDGVSASVYLLDDCYVLKLFEKETPALTIENEILLLSKIDGLPLPKIVDHFILNGAHAIVYTQIRGKSIQEPADEHIRQIALFLKAFHIQSRHISIKHTERFARSKLKKQIDATGHPKLQHYLPSTELHLKKEGVIHGDLFPDNCKFVSGRLSGVYDFSDICIGDFHFDLAVIAASWCFDKTQPDPKKVEILLDYYGSSIDRVTFYEYIKYALLHYTVQRLVSKRDCAILLGRLDNLC</sequence>
<dbReference type="EMBL" id="FPHL01000056">
    <property type="protein sequence ID" value="SFV68982.1"/>
    <property type="molecule type" value="Genomic_DNA"/>
</dbReference>
<dbReference type="Gene3D" id="3.90.1200.10">
    <property type="match status" value="1"/>
</dbReference>
<dbReference type="AlphaFoldDB" id="A0A1W1CTG8"/>
<dbReference type="Pfam" id="PF01636">
    <property type="entry name" value="APH"/>
    <property type="match status" value="1"/>
</dbReference>
<gene>
    <name evidence="2" type="ORF">MNB_SV-10-347</name>
</gene>
<dbReference type="EC" id="2.7.1.39" evidence="2"/>
<organism evidence="2">
    <name type="scientific">hydrothermal vent metagenome</name>
    <dbReference type="NCBI Taxonomy" id="652676"/>
    <lineage>
        <taxon>unclassified sequences</taxon>
        <taxon>metagenomes</taxon>
        <taxon>ecological metagenomes</taxon>
    </lineage>
</organism>
<dbReference type="GO" id="GO:0004413">
    <property type="term" value="F:homoserine kinase activity"/>
    <property type="evidence" value="ECO:0007669"/>
    <property type="project" value="UniProtKB-EC"/>
</dbReference>
<keyword evidence="2" id="KW-0808">Transferase</keyword>
<keyword evidence="2" id="KW-0418">Kinase</keyword>
<proteinExistence type="predicted"/>
<name>A0A1W1CTG8_9ZZZZ</name>
<dbReference type="SUPFAM" id="SSF56112">
    <property type="entry name" value="Protein kinase-like (PK-like)"/>
    <property type="match status" value="1"/>
</dbReference>
<feature type="domain" description="Aminoglycoside phosphotransferase" evidence="1">
    <location>
        <begin position="23"/>
        <end position="206"/>
    </location>
</feature>
<dbReference type="InterPro" id="IPR002575">
    <property type="entry name" value="Aminoglycoside_PTrfase"/>
</dbReference>
<reference evidence="2" key="1">
    <citation type="submission" date="2016-10" db="EMBL/GenBank/DDBJ databases">
        <authorList>
            <person name="de Groot N.N."/>
        </authorList>
    </citation>
    <scope>NUCLEOTIDE SEQUENCE</scope>
</reference>